<accession>A0AAV6JZ23</accession>
<evidence type="ECO:0000313" key="3">
    <source>
        <dbReference type="EMBL" id="KAG5545422.1"/>
    </source>
</evidence>
<feature type="domain" description="F-box" evidence="2">
    <location>
        <begin position="21"/>
        <end position="55"/>
    </location>
</feature>
<dbReference type="PANTHER" id="PTHR31900:SF30">
    <property type="entry name" value="SUPERFAMILY PROTEIN, PUTATIVE-RELATED"/>
    <property type="match status" value="1"/>
</dbReference>
<gene>
    <name evidence="3" type="ORF">RHGRI_017788</name>
</gene>
<dbReference type="InterPro" id="IPR001810">
    <property type="entry name" value="F-box_dom"/>
</dbReference>
<proteinExistence type="predicted"/>
<dbReference type="AlphaFoldDB" id="A0AAV6JZ23"/>
<feature type="transmembrane region" description="Helical" evidence="1">
    <location>
        <begin position="142"/>
        <end position="163"/>
    </location>
</feature>
<dbReference type="InterPro" id="IPR050232">
    <property type="entry name" value="FBL13/AtMIF1-like"/>
</dbReference>
<dbReference type="SUPFAM" id="SSF52058">
    <property type="entry name" value="L domain-like"/>
    <property type="match status" value="1"/>
</dbReference>
<reference evidence="3 4" key="1">
    <citation type="submission" date="2020-08" db="EMBL/GenBank/DDBJ databases">
        <title>Plant Genome Project.</title>
        <authorList>
            <person name="Zhang R.-G."/>
        </authorList>
    </citation>
    <scope>NUCLEOTIDE SEQUENCE [LARGE SCALE GENOMIC DNA]</scope>
    <source>
        <strain evidence="3">WSP0</strain>
        <tissue evidence="3">Leaf</tissue>
    </source>
</reference>
<dbReference type="InterPro" id="IPR032675">
    <property type="entry name" value="LRR_dom_sf"/>
</dbReference>
<dbReference type="SUPFAM" id="SSF81383">
    <property type="entry name" value="F-box domain"/>
    <property type="match status" value="1"/>
</dbReference>
<keyword evidence="1" id="KW-0812">Transmembrane</keyword>
<dbReference type="InterPro" id="IPR036047">
    <property type="entry name" value="F-box-like_dom_sf"/>
</dbReference>
<keyword evidence="4" id="KW-1185">Reference proteome</keyword>
<name>A0AAV6JZ23_9ERIC</name>
<dbReference type="Pfam" id="PF24758">
    <property type="entry name" value="LRR_At5g56370"/>
    <property type="match status" value="1"/>
</dbReference>
<dbReference type="InterPro" id="IPR053781">
    <property type="entry name" value="F-box_AtFBL13-like"/>
</dbReference>
<comment type="caution">
    <text evidence="3">The sequence shown here is derived from an EMBL/GenBank/DDBJ whole genome shotgun (WGS) entry which is preliminary data.</text>
</comment>
<dbReference type="PANTHER" id="PTHR31900">
    <property type="entry name" value="F-BOX/RNI SUPERFAMILY PROTEIN-RELATED"/>
    <property type="match status" value="1"/>
</dbReference>
<keyword evidence="1" id="KW-1133">Transmembrane helix</keyword>
<dbReference type="PROSITE" id="PS50181">
    <property type="entry name" value="FBOX"/>
    <property type="match status" value="1"/>
</dbReference>
<dbReference type="CDD" id="cd22160">
    <property type="entry name" value="F-box_AtFBL13-like"/>
    <property type="match status" value="1"/>
</dbReference>
<organism evidence="3 4">
    <name type="scientific">Rhododendron griersonianum</name>
    <dbReference type="NCBI Taxonomy" id="479676"/>
    <lineage>
        <taxon>Eukaryota</taxon>
        <taxon>Viridiplantae</taxon>
        <taxon>Streptophyta</taxon>
        <taxon>Embryophyta</taxon>
        <taxon>Tracheophyta</taxon>
        <taxon>Spermatophyta</taxon>
        <taxon>Magnoliopsida</taxon>
        <taxon>eudicotyledons</taxon>
        <taxon>Gunneridae</taxon>
        <taxon>Pentapetalae</taxon>
        <taxon>asterids</taxon>
        <taxon>Ericales</taxon>
        <taxon>Ericaceae</taxon>
        <taxon>Ericoideae</taxon>
        <taxon>Rhodoreae</taxon>
        <taxon>Rhododendron</taxon>
    </lineage>
</organism>
<evidence type="ECO:0000259" key="2">
    <source>
        <dbReference type="PROSITE" id="PS50181"/>
    </source>
</evidence>
<sequence>MEGTKTKQKKMKDDQKVAEKRDCLAELPEPLLHHIISYLTMKDVIRTSVLAKRWRYTWLYAPCLTFWPLETTRPKEAPFITRSLLLHKGPKVQKLNITFDFSTEALLVDSWIHFALTRNVNQLYLDFGRCGTYRCKYRIDDIIFSCSSLTVLALKSCIIILAVKNKLSSLKTLSFEEVEFHGGAINDLLPSCSNLEHLSFTHCYLADIPDLVIMNAGVKTLKIEGVSFFASSALEIYVPFIISFELIELLHLTSYVIKRMESLRSASVVCRKSGACLERVCASSNILENLEALFHVKDLRVCSCYLQVRACSPPNLFVLAKFNFVLRLSVHSLFPSHSPNVESLIISIEEIANEEINDNVEDGEYWKLQGPYFSNHLCNLKMVKVYNFMKNLNVLKSKQATTATEVLLEGLQNDMNFLRFLLKNSKALVRFFITTCKNVEFIKSEGKKFRLLFELSQELLAFPRASQDAEISFS</sequence>
<evidence type="ECO:0000313" key="4">
    <source>
        <dbReference type="Proteomes" id="UP000823749"/>
    </source>
</evidence>
<dbReference type="Proteomes" id="UP000823749">
    <property type="component" value="Chromosome 6"/>
</dbReference>
<dbReference type="Pfam" id="PF00646">
    <property type="entry name" value="F-box"/>
    <property type="match status" value="1"/>
</dbReference>
<dbReference type="Gene3D" id="1.20.1280.50">
    <property type="match status" value="1"/>
</dbReference>
<keyword evidence="1" id="KW-0472">Membrane</keyword>
<dbReference type="EMBL" id="JACTNZ010000006">
    <property type="protein sequence ID" value="KAG5545422.1"/>
    <property type="molecule type" value="Genomic_DNA"/>
</dbReference>
<dbReference type="InterPro" id="IPR055411">
    <property type="entry name" value="LRR_FXL15/At3g58940/PEG3-like"/>
</dbReference>
<dbReference type="Gene3D" id="3.80.10.10">
    <property type="entry name" value="Ribonuclease Inhibitor"/>
    <property type="match status" value="1"/>
</dbReference>
<evidence type="ECO:0000256" key="1">
    <source>
        <dbReference type="SAM" id="Phobius"/>
    </source>
</evidence>
<protein>
    <recommendedName>
        <fullName evidence="2">F-box domain-containing protein</fullName>
    </recommendedName>
</protein>